<accession>A0A8J5IDH2</accession>
<comment type="caution">
    <text evidence="1">The sequence shown here is derived from an EMBL/GenBank/DDBJ whole genome shotgun (WGS) entry which is preliminary data.</text>
</comment>
<keyword evidence="2" id="KW-1185">Reference proteome</keyword>
<dbReference type="Proteomes" id="UP000709295">
    <property type="component" value="Unassembled WGS sequence"/>
</dbReference>
<reference evidence="1" key="1">
    <citation type="submission" date="2021-01" db="EMBL/GenBank/DDBJ databases">
        <title>Phytophthora aleatoria, a newly-described species from Pinus radiata is distinct from Phytophthora cactorum isolates based on comparative genomics.</title>
        <authorList>
            <person name="Mcdougal R."/>
            <person name="Panda P."/>
            <person name="Williams N."/>
            <person name="Studholme D.J."/>
        </authorList>
    </citation>
    <scope>NUCLEOTIDE SEQUENCE</scope>
    <source>
        <strain evidence="1">NZFS 4037</strain>
    </source>
</reference>
<dbReference type="EMBL" id="JAENGY010000727">
    <property type="protein sequence ID" value="KAG6957464.1"/>
    <property type="molecule type" value="Genomic_DNA"/>
</dbReference>
<evidence type="ECO:0000313" key="1">
    <source>
        <dbReference type="EMBL" id="KAG6957464.1"/>
    </source>
</evidence>
<dbReference type="AlphaFoldDB" id="A0A8J5IDH2"/>
<protein>
    <submittedName>
        <fullName evidence="1">Uncharacterized protein</fullName>
    </submittedName>
</protein>
<proteinExistence type="predicted"/>
<sequence>MLAAKLLGAARHTRPQLAMMTVARTGSSFLQPTTTRLLHSSRPVLAQSFDDNGMPRLQDTPVNIVRPATLQ</sequence>
<evidence type="ECO:0000313" key="2">
    <source>
        <dbReference type="Proteomes" id="UP000709295"/>
    </source>
</evidence>
<organism evidence="1 2">
    <name type="scientific">Phytophthora aleatoria</name>
    <dbReference type="NCBI Taxonomy" id="2496075"/>
    <lineage>
        <taxon>Eukaryota</taxon>
        <taxon>Sar</taxon>
        <taxon>Stramenopiles</taxon>
        <taxon>Oomycota</taxon>
        <taxon>Peronosporomycetes</taxon>
        <taxon>Peronosporales</taxon>
        <taxon>Peronosporaceae</taxon>
        <taxon>Phytophthora</taxon>
    </lineage>
</organism>
<gene>
    <name evidence="1" type="ORF">JG688_00010953</name>
</gene>
<name>A0A8J5IDH2_9STRA</name>